<evidence type="ECO:0008006" key="3">
    <source>
        <dbReference type="Google" id="ProtNLM"/>
    </source>
</evidence>
<dbReference type="Gene3D" id="3.30.2010.20">
    <property type="match status" value="1"/>
</dbReference>
<dbReference type="SUPFAM" id="SSF55486">
    <property type="entry name" value="Metalloproteases ('zincins'), catalytic domain"/>
    <property type="match status" value="1"/>
</dbReference>
<reference evidence="1 2" key="1">
    <citation type="submission" date="2019-09" db="EMBL/GenBank/DDBJ databases">
        <title>Arthrobacter zafarii sp. nov., a moderately thermotolerant and halotolerant actinobacterium isolated from Cholistan desert soil of Pakistan.</title>
        <authorList>
            <person name="Amin A."/>
            <person name="Ahmed I."/>
            <person name="Khalid N."/>
            <person name="Schumann P."/>
            <person name="Busse H.J."/>
            <person name="Khan I.U."/>
            <person name="Li S."/>
            <person name="Li W.J."/>
        </authorList>
    </citation>
    <scope>NUCLEOTIDE SEQUENCE [LARGE SCALE GENOMIC DNA]</scope>
    <source>
        <strain evidence="1 2">NCCP-1664</strain>
    </source>
</reference>
<organism evidence="1 2">
    <name type="scientific">Zafaria cholistanensis</name>
    <dbReference type="NCBI Taxonomy" id="1682741"/>
    <lineage>
        <taxon>Bacteria</taxon>
        <taxon>Bacillati</taxon>
        <taxon>Actinomycetota</taxon>
        <taxon>Actinomycetes</taxon>
        <taxon>Micrococcales</taxon>
        <taxon>Micrococcaceae</taxon>
        <taxon>Zafaria</taxon>
    </lineage>
</organism>
<proteinExistence type="predicted"/>
<evidence type="ECO:0000313" key="1">
    <source>
        <dbReference type="EMBL" id="GER24121.1"/>
    </source>
</evidence>
<dbReference type="EMBL" id="BKDJ01000016">
    <property type="protein sequence ID" value="GER24121.1"/>
    <property type="molecule type" value="Genomic_DNA"/>
</dbReference>
<dbReference type="AlphaFoldDB" id="A0A5A7NVI2"/>
<comment type="caution">
    <text evidence="1">The sequence shown here is derived from an EMBL/GenBank/DDBJ whole genome shotgun (WGS) entry which is preliminary data.</text>
</comment>
<dbReference type="OrthoDB" id="9806895at2"/>
<dbReference type="Pfam" id="PF06262">
    <property type="entry name" value="Zincin_1"/>
    <property type="match status" value="1"/>
</dbReference>
<accession>A0A5A7NVI2</accession>
<name>A0A5A7NVI2_9MICC</name>
<sequence length="123" mass="13721">MAYAMSEDDFEAAVVRALEEIPAQLRAVMDNVAIFVEDRYRPLPHEDPETVLLGLYDGTPLTERDFGWAAGALPDRIIVYKDAILEICDTEEDVVEEIGITVVHEVAHHFGIDDATLHDLGWG</sequence>
<keyword evidence="2" id="KW-1185">Reference proteome</keyword>
<gene>
    <name evidence="1" type="ORF">NCCP1664_26160</name>
</gene>
<dbReference type="CDD" id="cd12952">
    <property type="entry name" value="MMP_ACEL2062"/>
    <property type="match status" value="1"/>
</dbReference>
<dbReference type="RefSeq" id="WP_149957708.1">
    <property type="nucleotide sequence ID" value="NZ_BKDJ01000016.1"/>
</dbReference>
<evidence type="ECO:0000313" key="2">
    <source>
        <dbReference type="Proteomes" id="UP000325307"/>
    </source>
</evidence>
<dbReference type="InterPro" id="IPR010428">
    <property type="entry name" value="Zincin_1"/>
</dbReference>
<dbReference type="InterPro" id="IPR038555">
    <property type="entry name" value="Zincin_1_sf"/>
</dbReference>
<dbReference type="Proteomes" id="UP000325307">
    <property type="component" value="Unassembled WGS sequence"/>
</dbReference>
<protein>
    <recommendedName>
        <fullName evidence="3">Zn-dependent protease with MMP-like domain</fullName>
    </recommendedName>
</protein>